<name>A0A8E2JTD4_9PEZI</name>
<keyword evidence="1" id="KW-0472">Membrane</keyword>
<gene>
    <name evidence="2" type="ORF">AOQ84DRAFT_388569</name>
</gene>
<keyword evidence="1" id="KW-1133">Transmembrane helix</keyword>
<accession>A0A8E2JTD4</accession>
<proteinExistence type="predicted"/>
<dbReference type="AlphaFoldDB" id="A0A8E2JTD4"/>
<reference evidence="2 3" key="1">
    <citation type="journal article" date="2016" name="Nat. Commun.">
        <title>Ectomycorrhizal ecology is imprinted in the genome of the dominant symbiotic fungus Cenococcum geophilum.</title>
        <authorList>
            <consortium name="DOE Joint Genome Institute"/>
            <person name="Peter M."/>
            <person name="Kohler A."/>
            <person name="Ohm R.A."/>
            <person name="Kuo A."/>
            <person name="Krutzmann J."/>
            <person name="Morin E."/>
            <person name="Arend M."/>
            <person name="Barry K.W."/>
            <person name="Binder M."/>
            <person name="Choi C."/>
            <person name="Clum A."/>
            <person name="Copeland A."/>
            <person name="Grisel N."/>
            <person name="Haridas S."/>
            <person name="Kipfer T."/>
            <person name="LaButti K."/>
            <person name="Lindquist E."/>
            <person name="Lipzen A."/>
            <person name="Maire R."/>
            <person name="Meier B."/>
            <person name="Mihaltcheva S."/>
            <person name="Molinier V."/>
            <person name="Murat C."/>
            <person name="Poggeler S."/>
            <person name="Quandt C.A."/>
            <person name="Sperisen C."/>
            <person name="Tritt A."/>
            <person name="Tisserant E."/>
            <person name="Crous P.W."/>
            <person name="Henrissat B."/>
            <person name="Nehls U."/>
            <person name="Egli S."/>
            <person name="Spatafora J.W."/>
            <person name="Grigoriev I.V."/>
            <person name="Martin F.M."/>
        </authorList>
    </citation>
    <scope>NUCLEOTIDE SEQUENCE [LARGE SCALE GENOMIC DNA]</scope>
    <source>
        <strain evidence="2 3">CBS 207.34</strain>
    </source>
</reference>
<feature type="transmembrane region" description="Helical" evidence="1">
    <location>
        <begin position="162"/>
        <end position="180"/>
    </location>
</feature>
<dbReference type="EMBL" id="KV749579">
    <property type="protein sequence ID" value="OCL08834.1"/>
    <property type="molecule type" value="Genomic_DNA"/>
</dbReference>
<feature type="transmembrane region" description="Helical" evidence="1">
    <location>
        <begin position="128"/>
        <end position="150"/>
    </location>
</feature>
<evidence type="ECO:0000313" key="2">
    <source>
        <dbReference type="EMBL" id="OCL08834.1"/>
    </source>
</evidence>
<protein>
    <submittedName>
        <fullName evidence="2">Uncharacterized protein</fullName>
    </submittedName>
</protein>
<organism evidence="2 3">
    <name type="scientific">Glonium stellatum</name>
    <dbReference type="NCBI Taxonomy" id="574774"/>
    <lineage>
        <taxon>Eukaryota</taxon>
        <taxon>Fungi</taxon>
        <taxon>Dikarya</taxon>
        <taxon>Ascomycota</taxon>
        <taxon>Pezizomycotina</taxon>
        <taxon>Dothideomycetes</taxon>
        <taxon>Pleosporomycetidae</taxon>
        <taxon>Gloniales</taxon>
        <taxon>Gloniaceae</taxon>
        <taxon>Glonium</taxon>
    </lineage>
</organism>
<feature type="transmembrane region" description="Helical" evidence="1">
    <location>
        <begin position="93"/>
        <end position="116"/>
    </location>
</feature>
<sequence>MSFLVRHSQGDNHPCREPAPVVFAPDSEVLGAINLSDLSNPYAQNAFRLPINDNTTTSNHQRNYFYSIYLVMTSFIRRICGGIIKSTFEAGRFLADYGSVILGWWMAFLCLAYGHLTWSYAHGNVNVFWPAVAVFLIWFFVTYGYGWIRYHRLRRFGAHDRFLLFACTTAVAYVHSLAYYMKGLGFEEEIVLLPYCASFAVFTTGLWFEPPPNRMALPNISTRRTD</sequence>
<evidence type="ECO:0000313" key="3">
    <source>
        <dbReference type="Proteomes" id="UP000250140"/>
    </source>
</evidence>
<keyword evidence="1" id="KW-0812">Transmembrane</keyword>
<evidence type="ECO:0000256" key="1">
    <source>
        <dbReference type="SAM" id="Phobius"/>
    </source>
</evidence>
<feature type="transmembrane region" description="Helical" evidence="1">
    <location>
        <begin position="192"/>
        <end position="208"/>
    </location>
</feature>
<dbReference type="Proteomes" id="UP000250140">
    <property type="component" value="Unassembled WGS sequence"/>
</dbReference>
<keyword evidence="3" id="KW-1185">Reference proteome</keyword>